<dbReference type="InterPro" id="IPR022572">
    <property type="entry name" value="DNA_rep/recomb_RecO_N"/>
</dbReference>
<dbReference type="InterPro" id="IPR012340">
    <property type="entry name" value="NA-bd_OB-fold"/>
</dbReference>
<dbReference type="Proteomes" id="UP001204798">
    <property type="component" value="Unassembled WGS sequence"/>
</dbReference>
<evidence type="ECO:0000256" key="1">
    <source>
        <dbReference type="ARBA" id="ARBA00007452"/>
    </source>
</evidence>
<dbReference type="Pfam" id="PF02565">
    <property type="entry name" value="RecO_C"/>
    <property type="match status" value="1"/>
</dbReference>
<dbReference type="RefSeq" id="WP_259095133.1">
    <property type="nucleotide sequence ID" value="NZ_JANUCP010000002.1"/>
</dbReference>
<name>A0ABT2ENN0_9BACT</name>
<evidence type="ECO:0000256" key="3">
    <source>
        <dbReference type="ARBA" id="ARBA00022763"/>
    </source>
</evidence>
<organism evidence="9 10">
    <name type="scientific">Candidatus Fervidibacter sacchari</name>
    <dbReference type="NCBI Taxonomy" id="1448929"/>
    <lineage>
        <taxon>Bacteria</taxon>
        <taxon>Candidatus Fervidibacterota</taxon>
        <taxon>Candidatus Fervidibacter</taxon>
    </lineage>
</organism>
<dbReference type="Gene3D" id="1.20.1440.120">
    <property type="entry name" value="Recombination protein O, C-terminal domain"/>
    <property type="match status" value="1"/>
</dbReference>
<comment type="similarity">
    <text evidence="1 7">Belongs to the RecO family.</text>
</comment>
<evidence type="ECO:0000256" key="6">
    <source>
        <dbReference type="ARBA" id="ARBA00033409"/>
    </source>
</evidence>
<keyword evidence="5 7" id="KW-0234">DNA repair</keyword>
<dbReference type="PANTHER" id="PTHR33991">
    <property type="entry name" value="DNA REPAIR PROTEIN RECO"/>
    <property type="match status" value="1"/>
</dbReference>
<accession>A0ABT2ENN0</accession>
<evidence type="ECO:0000259" key="8">
    <source>
        <dbReference type="Pfam" id="PF11967"/>
    </source>
</evidence>
<dbReference type="NCBIfam" id="TIGR00613">
    <property type="entry name" value="reco"/>
    <property type="match status" value="1"/>
</dbReference>
<sequence>MATVFVPRIIPVRAIVLKVSPWREKDRLLFLLTKERGKVLALAQGAQVPQNRLVPATQIGVVATFWLAKAREFDRVTDYRIERLSTRIRSDVSALTAFSIVVDLLELAVPTEVPDEELFNEALWFFEQLERGLSPTKWLVAAQIRLLWRMGWMPHLLSCSLCGESVESEQVAFAPSVGGAVCEKCQISKAPSDAQLYPSAVLQAIYALWQQPRLVETLHLRPMLWQQALNLLRAHWRYHLEVDSKAWRAWQQIASKPSFAKRF</sequence>
<protein>
    <recommendedName>
        <fullName evidence="2 7">DNA repair protein RecO</fullName>
    </recommendedName>
    <alternativeName>
        <fullName evidence="6 7">Recombination protein O</fullName>
    </alternativeName>
</protein>
<keyword evidence="3 7" id="KW-0227">DNA damage</keyword>
<dbReference type="InterPro" id="IPR003717">
    <property type="entry name" value="RecO"/>
</dbReference>
<evidence type="ECO:0000256" key="2">
    <source>
        <dbReference type="ARBA" id="ARBA00021310"/>
    </source>
</evidence>
<dbReference type="Pfam" id="PF11967">
    <property type="entry name" value="RecO_N"/>
    <property type="match status" value="1"/>
</dbReference>
<feature type="domain" description="DNA replication/recombination mediator RecO N-terminal" evidence="8">
    <location>
        <begin position="13"/>
        <end position="81"/>
    </location>
</feature>
<comment type="caution">
    <text evidence="9">The sequence shown here is derived from an EMBL/GenBank/DDBJ whole genome shotgun (WGS) entry which is preliminary data.</text>
</comment>
<dbReference type="SUPFAM" id="SSF50249">
    <property type="entry name" value="Nucleic acid-binding proteins"/>
    <property type="match status" value="1"/>
</dbReference>
<evidence type="ECO:0000256" key="5">
    <source>
        <dbReference type="ARBA" id="ARBA00023204"/>
    </source>
</evidence>
<dbReference type="EMBL" id="JANUCP010000002">
    <property type="protein sequence ID" value="MCS3919046.1"/>
    <property type="molecule type" value="Genomic_DNA"/>
</dbReference>
<evidence type="ECO:0000313" key="9">
    <source>
        <dbReference type="EMBL" id="MCS3919046.1"/>
    </source>
</evidence>
<keyword evidence="4 7" id="KW-0233">DNA recombination</keyword>
<comment type="function">
    <text evidence="7">Involved in DNA repair and RecF pathway recombination.</text>
</comment>
<dbReference type="InterPro" id="IPR037278">
    <property type="entry name" value="ARFGAP/RecO"/>
</dbReference>
<dbReference type="HAMAP" id="MF_00201">
    <property type="entry name" value="RecO"/>
    <property type="match status" value="1"/>
</dbReference>
<dbReference type="SUPFAM" id="SSF57863">
    <property type="entry name" value="ArfGap/RecO-like zinc finger"/>
    <property type="match status" value="1"/>
</dbReference>
<keyword evidence="10" id="KW-1185">Reference proteome</keyword>
<evidence type="ECO:0000256" key="7">
    <source>
        <dbReference type="HAMAP-Rule" id="MF_00201"/>
    </source>
</evidence>
<evidence type="ECO:0000256" key="4">
    <source>
        <dbReference type="ARBA" id="ARBA00023172"/>
    </source>
</evidence>
<evidence type="ECO:0000313" key="10">
    <source>
        <dbReference type="Proteomes" id="UP001204798"/>
    </source>
</evidence>
<dbReference type="InterPro" id="IPR042242">
    <property type="entry name" value="RecO_C"/>
</dbReference>
<gene>
    <name evidence="7" type="primary">recO</name>
    <name evidence="9" type="ORF">M2350_001446</name>
</gene>
<proteinExistence type="inferred from homology"/>
<reference evidence="9 10" key="1">
    <citation type="submission" date="2022-08" db="EMBL/GenBank/DDBJ databases">
        <title>Bacterial and archaeal communities from various locations to study Microbial Dark Matter (Phase II).</title>
        <authorList>
            <person name="Stepanauskas R."/>
        </authorList>
    </citation>
    <scope>NUCLEOTIDE SEQUENCE [LARGE SCALE GENOMIC DNA]</scope>
    <source>
        <strain evidence="9 10">PD1</strain>
    </source>
</reference>
<dbReference type="PANTHER" id="PTHR33991:SF1">
    <property type="entry name" value="DNA REPAIR PROTEIN RECO"/>
    <property type="match status" value="1"/>
</dbReference>
<dbReference type="Gene3D" id="2.40.50.140">
    <property type="entry name" value="Nucleic acid-binding proteins"/>
    <property type="match status" value="1"/>
</dbReference>